<evidence type="ECO:0000313" key="2">
    <source>
        <dbReference type="EMBL" id="CYW47032.1"/>
    </source>
</evidence>
<dbReference type="SUPFAM" id="SSF143100">
    <property type="entry name" value="TTHA1013/TTHA0281-like"/>
    <property type="match status" value="1"/>
</dbReference>
<reference evidence="3" key="2">
    <citation type="submission" date="2022-07" db="EMBL/GenBank/DDBJ databases">
        <title>Whole Genome Sequencing of Streptococcus suis.</title>
        <authorList>
            <person name="Dai X."/>
            <person name="Huang J."/>
            <person name="Wang L."/>
        </authorList>
    </citation>
    <scope>NUCLEOTIDE SEQUENCE</scope>
    <source>
        <strain evidence="3">XNB2</strain>
    </source>
</reference>
<dbReference type="Proteomes" id="UP001152875">
    <property type="component" value="Unassembled WGS sequence"/>
</dbReference>
<dbReference type="EMBL" id="JANFMP010000079">
    <property type="protein sequence ID" value="MDG4528148.1"/>
    <property type="molecule type" value="Genomic_DNA"/>
</dbReference>
<proteinExistence type="predicted"/>
<evidence type="ECO:0000313" key="4">
    <source>
        <dbReference type="Proteomes" id="UP000069526"/>
    </source>
</evidence>
<sequence length="127" mass="14495">MLIYPAVFTNDNETNSIDVRFPDVPEAITFGNNLEHAYEMAVEVLGFALEDYKEYPQASSVSDLKNQYPNADVALIGIDMLDYMRKYHSKKVRKNVTIPEYLNDLAEDKNLNFSQVLTEALELKLNA</sequence>
<feature type="domain" description="HicB-like antitoxin of toxin-antitoxin system" evidence="1">
    <location>
        <begin position="4"/>
        <end position="103"/>
    </location>
</feature>
<accession>A0A116PAE6</accession>
<dbReference type="EMBL" id="FIJK01000045">
    <property type="protein sequence ID" value="CYW47032.1"/>
    <property type="molecule type" value="Genomic_DNA"/>
</dbReference>
<organism evidence="2 4">
    <name type="scientific">Streptococcus suis</name>
    <dbReference type="NCBI Taxonomy" id="1307"/>
    <lineage>
        <taxon>Bacteria</taxon>
        <taxon>Bacillati</taxon>
        <taxon>Bacillota</taxon>
        <taxon>Bacilli</taxon>
        <taxon>Lactobacillales</taxon>
        <taxon>Streptococcaceae</taxon>
        <taxon>Streptococcus</taxon>
    </lineage>
</organism>
<dbReference type="Pfam" id="PF15919">
    <property type="entry name" value="HicB_lk_antitox"/>
    <property type="match status" value="1"/>
</dbReference>
<protein>
    <submittedName>
        <fullName evidence="2">Phage protein</fullName>
    </submittedName>
    <submittedName>
        <fullName evidence="3">Type II toxin-antitoxin system HicB family antitoxin</fullName>
    </submittedName>
</protein>
<dbReference type="InterPro" id="IPR035069">
    <property type="entry name" value="TTHA1013/TTHA0281-like"/>
</dbReference>
<name>A0A116PAE6_STRSU</name>
<dbReference type="RefSeq" id="WP_044766872.1">
    <property type="nucleotide sequence ID" value="NZ_CEIH01000041.1"/>
</dbReference>
<evidence type="ECO:0000259" key="1">
    <source>
        <dbReference type="Pfam" id="PF15919"/>
    </source>
</evidence>
<reference evidence="2 4" key="1">
    <citation type="submission" date="2016-02" db="EMBL/GenBank/DDBJ databases">
        <authorList>
            <consortium name="Pathogen Informatics"/>
        </authorList>
    </citation>
    <scope>NUCLEOTIDE SEQUENCE [LARGE SCALE GENOMIC DNA]</scope>
    <source>
        <strain evidence="2 4">SS1013</strain>
    </source>
</reference>
<gene>
    <name evidence="2" type="ORF">ERS132539_01705</name>
    <name evidence="3" type="ORF">NOL13_12390</name>
</gene>
<evidence type="ECO:0000313" key="3">
    <source>
        <dbReference type="EMBL" id="MDG4528148.1"/>
    </source>
</evidence>
<dbReference type="Proteomes" id="UP000069526">
    <property type="component" value="Unassembled WGS sequence"/>
</dbReference>
<dbReference type="InterPro" id="IPR031807">
    <property type="entry name" value="HicB-like"/>
</dbReference>
<dbReference type="AlphaFoldDB" id="A0A116PAE6"/>
<dbReference type="Gene3D" id="3.30.160.250">
    <property type="match status" value="1"/>
</dbReference>